<dbReference type="Gene3D" id="3.90.180.10">
    <property type="entry name" value="Medium-chain alcohol dehydrogenases, catalytic domain"/>
    <property type="match status" value="1"/>
</dbReference>
<keyword evidence="1" id="KW-0521">NADP</keyword>
<dbReference type="SUPFAM" id="SSF51735">
    <property type="entry name" value="NAD(P)-binding Rossmann-fold domains"/>
    <property type="match status" value="1"/>
</dbReference>
<proteinExistence type="predicted"/>
<feature type="domain" description="Enoyl reductase (ER)" evidence="2">
    <location>
        <begin position="14"/>
        <end position="351"/>
    </location>
</feature>
<dbReference type="InterPro" id="IPR051603">
    <property type="entry name" value="Zinc-ADH_QOR/CCCR"/>
</dbReference>
<dbReference type="Pfam" id="PF08240">
    <property type="entry name" value="ADH_N"/>
    <property type="match status" value="1"/>
</dbReference>
<dbReference type="PANTHER" id="PTHR44154:SF1">
    <property type="entry name" value="QUINONE OXIDOREDUCTASE"/>
    <property type="match status" value="1"/>
</dbReference>
<accession>A0ABZ2UN64</accession>
<dbReference type="InterPro" id="IPR020843">
    <property type="entry name" value="ER"/>
</dbReference>
<reference evidence="3 4" key="1">
    <citation type="submission" date="2024-04" db="EMBL/GenBank/DDBJ databases">
        <title>Okeanomitos corallinicola gen. &amp; sp. nov. (Nostocales, Cyanobacteria), a new toxic marine heterocyst-forming cyanobacterium from a coral reef.</title>
        <authorList>
            <person name="Li H."/>
            <person name="Li R."/>
            <person name="Kang J."/>
            <person name="Hii K.S."/>
            <person name="Mohamed H.F."/>
            <person name="Xu X."/>
            <person name="Luo Z."/>
        </authorList>
    </citation>
    <scope>NUCLEOTIDE SEQUENCE [LARGE SCALE GENOMIC DNA]</scope>
    <source>
        <strain evidence="3 4">TIOX110</strain>
    </source>
</reference>
<dbReference type="PANTHER" id="PTHR44154">
    <property type="entry name" value="QUINONE OXIDOREDUCTASE"/>
    <property type="match status" value="1"/>
</dbReference>
<keyword evidence="4" id="KW-1185">Reference proteome</keyword>
<protein>
    <submittedName>
        <fullName evidence="3">Alcohol dehydrogenase family protein</fullName>
    </submittedName>
</protein>
<dbReference type="EMBL" id="CP150886">
    <property type="protein sequence ID" value="WZB86811.1"/>
    <property type="molecule type" value="Genomic_DNA"/>
</dbReference>
<evidence type="ECO:0000256" key="1">
    <source>
        <dbReference type="ARBA" id="ARBA00022857"/>
    </source>
</evidence>
<name>A0ABZ2UN64_9CYAN</name>
<sequence>MTKLMNAVILTGYGGPDKLVYTQVPKPQPQKGEVLIKVGACSVNNTDFNTRTGWYAAQESFQDILQDQAQNSVDTSTSWQQAGITFPRIQGADIVGTVAGIGDGVNPDILNQRVICDPWIRTGKLAEYKYIGSEIDGGFAEYTVVPVTNVYPLSSSLSDVELAAIPCAYSTAENLVTKARVSAKDTVLITGASGGVGSAAIQLCKIRGAKVVAIVGANKERFARLLGADYVYYRDEQLASNLNKHQFTVALDVVGGDNFPLLLRNLEIGGRYATSGAIAGPMVTLDLRDLIYKDLEMIGATRLESAVFQRLVDYINKDLLKPVVDKVFPLAQIHEAQKIFQTKSFFGKVVITLSI</sequence>
<evidence type="ECO:0000259" key="2">
    <source>
        <dbReference type="SMART" id="SM00829"/>
    </source>
</evidence>
<organism evidence="3 4">
    <name type="scientific">Okeanomitos corallinicola TIOX110</name>
    <dbReference type="NCBI Taxonomy" id="3133117"/>
    <lineage>
        <taxon>Bacteria</taxon>
        <taxon>Bacillati</taxon>
        <taxon>Cyanobacteriota</taxon>
        <taxon>Cyanophyceae</taxon>
        <taxon>Nostocales</taxon>
        <taxon>Aphanizomenonaceae</taxon>
        <taxon>Okeanomitos</taxon>
    </lineage>
</organism>
<dbReference type="CDD" id="cd08274">
    <property type="entry name" value="MDR9"/>
    <property type="match status" value="1"/>
</dbReference>
<dbReference type="Gene3D" id="3.40.50.720">
    <property type="entry name" value="NAD(P)-binding Rossmann-like Domain"/>
    <property type="match status" value="1"/>
</dbReference>
<dbReference type="SUPFAM" id="SSF50129">
    <property type="entry name" value="GroES-like"/>
    <property type="match status" value="1"/>
</dbReference>
<gene>
    <name evidence="3" type="ORF">WJM97_15610</name>
</gene>
<dbReference type="Proteomes" id="UP001483337">
    <property type="component" value="Chromosome"/>
</dbReference>
<evidence type="ECO:0000313" key="4">
    <source>
        <dbReference type="Proteomes" id="UP001483337"/>
    </source>
</evidence>
<evidence type="ECO:0000313" key="3">
    <source>
        <dbReference type="EMBL" id="WZB86811.1"/>
    </source>
</evidence>
<dbReference type="RefSeq" id="WP_353929725.1">
    <property type="nucleotide sequence ID" value="NZ_CP150886.1"/>
</dbReference>
<dbReference type="InterPro" id="IPR036291">
    <property type="entry name" value="NAD(P)-bd_dom_sf"/>
</dbReference>
<dbReference type="SMART" id="SM00829">
    <property type="entry name" value="PKS_ER"/>
    <property type="match status" value="1"/>
</dbReference>
<dbReference type="InterPro" id="IPR013149">
    <property type="entry name" value="ADH-like_C"/>
</dbReference>
<dbReference type="InterPro" id="IPR011032">
    <property type="entry name" value="GroES-like_sf"/>
</dbReference>
<dbReference type="Pfam" id="PF00107">
    <property type="entry name" value="ADH_zinc_N"/>
    <property type="match status" value="1"/>
</dbReference>
<dbReference type="InterPro" id="IPR013154">
    <property type="entry name" value="ADH-like_N"/>
</dbReference>